<organism evidence="2 3">
    <name type="scientific">Caerostris extrusa</name>
    <name type="common">Bark spider</name>
    <name type="synonym">Caerostris bankana</name>
    <dbReference type="NCBI Taxonomy" id="172846"/>
    <lineage>
        <taxon>Eukaryota</taxon>
        <taxon>Metazoa</taxon>
        <taxon>Ecdysozoa</taxon>
        <taxon>Arthropoda</taxon>
        <taxon>Chelicerata</taxon>
        <taxon>Arachnida</taxon>
        <taxon>Araneae</taxon>
        <taxon>Araneomorphae</taxon>
        <taxon>Entelegynae</taxon>
        <taxon>Araneoidea</taxon>
        <taxon>Araneidae</taxon>
        <taxon>Caerostris</taxon>
    </lineage>
</organism>
<dbReference type="Proteomes" id="UP001054945">
    <property type="component" value="Unassembled WGS sequence"/>
</dbReference>
<accession>A0AAV4W1X6</accession>
<keyword evidence="3" id="KW-1185">Reference proteome</keyword>
<comment type="caution">
    <text evidence="2">The sequence shown here is derived from an EMBL/GenBank/DDBJ whole genome shotgun (WGS) entry which is preliminary data.</text>
</comment>
<reference evidence="2 3" key="1">
    <citation type="submission" date="2021-06" db="EMBL/GenBank/DDBJ databases">
        <title>Caerostris extrusa draft genome.</title>
        <authorList>
            <person name="Kono N."/>
            <person name="Arakawa K."/>
        </authorList>
    </citation>
    <scope>NUCLEOTIDE SEQUENCE [LARGE SCALE GENOMIC DNA]</scope>
</reference>
<gene>
    <name evidence="2" type="ORF">CEXT_550271</name>
</gene>
<dbReference type="AlphaFoldDB" id="A0AAV4W1X6"/>
<evidence type="ECO:0000313" key="2">
    <source>
        <dbReference type="EMBL" id="GIY76403.1"/>
    </source>
</evidence>
<proteinExistence type="predicted"/>
<evidence type="ECO:0000313" key="3">
    <source>
        <dbReference type="Proteomes" id="UP001054945"/>
    </source>
</evidence>
<sequence length="103" mass="11884">MQFQSYVLRSLFHLVFCAWSPFANGLYCQLNQNSCCHADVLHGRRLQPFMPFPAGIALINPGHNSDQKIYRIKIRSQKVLFFSVKQNTITNARRNGSSCWFDS</sequence>
<keyword evidence="1" id="KW-0732">Signal</keyword>
<evidence type="ECO:0008006" key="4">
    <source>
        <dbReference type="Google" id="ProtNLM"/>
    </source>
</evidence>
<name>A0AAV4W1X6_CAEEX</name>
<protein>
    <recommendedName>
        <fullName evidence="4">Secreted protein</fullName>
    </recommendedName>
</protein>
<dbReference type="EMBL" id="BPLR01015481">
    <property type="protein sequence ID" value="GIY76403.1"/>
    <property type="molecule type" value="Genomic_DNA"/>
</dbReference>
<feature type="chain" id="PRO_5043551330" description="Secreted protein" evidence="1">
    <location>
        <begin position="26"/>
        <end position="103"/>
    </location>
</feature>
<evidence type="ECO:0000256" key="1">
    <source>
        <dbReference type="SAM" id="SignalP"/>
    </source>
</evidence>
<feature type="signal peptide" evidence="1">
    <location>
        <begin position="1"/>
        <end position="25"/>
    </location>
</feature>